<dbReference type="Proteomes" id="UP000076722">
    <property type="component" value="Unassembled WGS sequence"/>
</dbReference>
<keyword evidence="1" id="KW-0863">Zinc-finger</keyword>
<reference evidence="3 4" key="1">
    <citation type="journal article" date="2016" name="Mol. Biol. Evol.">
        <title>Comparative Genomics of Early-Diverging Mushroom-Forming Fungi Provides Insights into the Origins of Lignocellulose Decay Capabilities.</title>
        <authorList>
            <person name="Nagy L.G."/>
            <person name="Riley R."/>
            <person name="Tritt A."/>
            <person name="Adam C."/>
            <person name="Daum C."/>
            <person name="Floudas D."/>
            <person name="Sun H."/>
            <person name="Yadav J.S."/>
            <person name="Pangilinan J."/>
            <person name="Larsson K.H."/>
            <person name="Matsuura K."/>
            <person name="Barry K."/>
            <person name="Labutti K."/>
            <person name="Kuo R."/>
            <person name="Ohm R.A."/>
            <person name="Bhattacharya S.S."/>
            <person name="Shirouzu T."/>
            <person name="Yoshinaga Y."/>
            <person name="Martin F.M."/>
            <person name="Grigoriev I.V."/>
            <person name="Hibbett D.S."/>
        </authorList>
    </citation>
    <scope>NUCLEOTIDE SEQUENCE [LARGE SCALE GENOMIC DNA]</scope>
    <source>
        <strain evidence="3 4">HHB9708</strain>
    </source>
</reference>
<name>A0A164XYX5_9AGAM</name>
<feature type="domain" description="SWIM-type" evidence="2">
    <location>
        <begin position="475"/>
        <end position="520"/>
    </location>
</feature>
<dbReference type="EMBL" id="KV419399">
    <property type="protein sequence ID" value="KZS96422.1"/>
    <property type="molecule type" value="Genomic_DNA"/>
</dbReference>
<dbReference type="STRING" id="1314777.A0A164XYX5"/>
<evidence type="ECO:0000256" key="1">
    <source>
        <dbReference type="PROSITE-ProRule" id="PRU00325"/>
    </source>
</evidence>
<sequence length="697" mass="80373">MGYIRWKPYVTAKQIQFAWTIFSQQLWKRSDDQLLSARQLLAEFTEQGKVDLLELPATEGVTILAFGLKRVNRDLRGKIVEIGVDATFSTNALNLELYSTLGEHDNAGFPLSYCFVSTASSIAPRKRLNAIHSWFAALKAKYGLSPQFVHTNKDTAEIGAAKKLWPASKHSICLWHLKRAVRERLAKNKLSTTPYDPTSAHSEFAFINTSFVPTTRADPSEFEGGVIDDVDPIGTLAEPVVGPNSLTIRLPGLTQRSLESPPTMPSSNTMDVDNNNTTSFAHLDTAPTKKPFVRLIVKDPITTPAIPADTTPPPRDRRTFCPEEHRVDIVAMMVRHYNAHPLIPGFSHPSPAGIRQWAVEQMYKYCERNDLPEVWAYLWGNWYRNGRWELWSRSVHPDIPVLKTTMIVESHWRRIKKDFLHHFHKPRIDLLCWILVEKLVPEYDRKLDVIMRPIARYRELPAWRKAFKREWRRCEKAQITNPDDTAYAPNPYKWVCTCRFFVESRFMNCKHLIQLVEPVPPIFFLEVSRRRTTPFWQHPSLIPLYEEPAAPRVPPVLAQIDAVDDGVNGEYGEGEERGDDEDDDLLNEEMSGIFDRTTFLEDMTHAADLCDWFSHALRYQIQYQDRRFLAHVQRYGRAFFQFASDCQDLERRTNSTRTTNPNTWETGSAHTMFFRTRPREVIREALGAPLTSAMEED</sequence>
<evidence type="ECO:0000259" key="2">
    <source>
        <dbReference type="PROSITE" id="PS50966"/>
    </source>
</evidence>
<accession>A0A164XYX5</accession>
<evidence type="ECO:0000313" key="3">
    <source>
        <dbReference type="EMBL" id="KZS96422.1"/>
    </source>
</evidence>
<proteinExistence type="predicted"/>
<dbReference type="InterPro" id="IPR018289">
    <property type="entry name" value="MULE_transposase_dom"/>
</dbReference>
<dbReference type="InterPro" id="IPR007527">
    <property type="entry name" value="Znf_SWIM"/>
</dbReference>
<protein>
    <recommendedName>
        <fullName evidence="2">SWIM-type domain-containing protein</fullName>
    </recommendedName>
</protein>
<dbReference type="OrthoDB" id="3262412at2759"/>
<keyword evidence="4" id="KW-1185">Reference proteome</keyword>
<organism evidence="3 4">
    <name type="scientific">Sistotremastrum niveocremeum HHB9708</name>
    <dbReference type="NCBI Taxonomy" id="1314777"/>
    <lineage>
        <taxon>Eukaryota</taxon>
        <taxon>Fungi</taxon>
        <taxon>Dikarya</taxon>
        <taxon>Basidiomycota</taxon>
        <taxon>Agaricomycotina</taxon>
        <taxon>Agaricomycetes</taxon>
        <taxon>Sistotremastrales</taxon>
        <taxon>Sistotremastraceae</taxon>
        <taxon>Sertulicium</taxon>
        <taxon>Sertulicium niveocremeum</taxon>
    </lineage>
</organism>
<keyword evidence="1" id="KW-0862">Zinc</keyword>
<dbReference type="GO" id="GO:0008270">
    <property type="term" value="F:zinc ion binding"/>
    <property type="evidence" value="ECO:0007669"/>
    <property type="project" value="UniProtKB-KW"/>
</dbReference>
<dbReference type="Pfam" id="PF10551">
    <property type="entry name" value="MULE"/>
    <property type="match status" value="1"/>
</dbReference>
<keyword evidence="1" id="KW-0479">Metal-binding</keyword>
<evidence type="ECO:0000313" key="4">
    <source>
        <dbReference type="Proteomes" id="UP000076722"/>
    </source>
</evidence>
<dbReference type="PROSITE" id="PS50966">
    <property type="entry name" value="ZF_SWIM"/>
    <property type="match status" value="1"/>
</dbReference>
<dbReference type="AlphaFoldDB" id="A0A164XYX5"/>
<gene>
    <name evidence="3" type="ORF">SISNIDRAFT_482987</name>
</gene>